<dbReference type="Pfam" id="PF22666">
    <property type="entry name" value="Glyco_hydro_2_N2"/>
    <property type="match status" value="1"/>
</dbReference>
<evidence type="ECO:0000259" key="7">
    <source>
        <dbReference type="Pfam" id="PF16355"/>
    </source>
</evidence>
<gene>
    <name evidence="10" type="ordered locus">Bacsa_2605</name>
</gene>
<dbReference type="eggNOG" id="COG3250">
    <property type="taxonomic scope" value="Bacteria"/>
</dbReference>
<dbReference type="InterPro" id="IPR032311">
    <property type="entry name" value="DUF4982"/>
</dbReference>
<dbReference type="OrthoDB" id="9801077at2"/>
<comment type="similarity">
    <text evidence="1">Belongs to the glycosyl hydrolase 2 family.</text>
</comment>
<dbReference type="EC" id="3.2.1.23" evidence="10"/>
<dbReference type="InterPro" id="IPR008979">
    <property type="entry name" value="Galactose-bd-like_sf"/>
</dbReference>
<protein>
    <submittedName>
        <fullName evidence="10">Beta-galactosidase</fullName>
        <ecNumber evidence="10">3.2.1.23</ecNumber>
    </submittedName>
</protein>
<dbReference type="SUPFAM" id="SSF49785">
    <property type="entry name" value="Galactose-binding domain-like"/>
    <property type="match status" value="1"/>
</dbReference>
<dbReference type="PANTHER" id="PTHR42732:SF1">
    <property type="entry name" value="BETA-MANNOSIDASE"/>
    <property type="match status" value="1"/>
</dbReference>
<dbReference type="RefSeq" id="WP_013618514.1">
    <property type="nucleotide sequence ID" value="NC_015164.1"/>
</dbReference>
<dbReference type="InterPro" id="IPR006102">
    <property type="entry name" value="Ig-like_GH2"/>
</dbReference>
<dbReference type="KEGG" id="bsa:Bacsa_2605"/>
<dbReference type="InterPro" id="IPR006101">
    <property type="entry name" value="Glyco_hydro_2"/>
</dbReference>
<feature type="signal peptide" evidence="4">
    <location>
        <begin position="1"/>
        <end position="20"/>
    </location>
</feature>
<evidence type="ECO:0000256" key="2">
    <source>
        <dbReference type="ARBA" id="ARBA00022801"/>
    </source>
</evidence>
<feature type="domain" description="DUF4982" evidence="7">
    <location>
        <begin position="627"/>
        <end position="690"/>
    </location>
</feature>
<dbReference type="InterPro" id="IPR023232">
    <property type="entry name" value="Glyco_hydro_2_AS"/>
</dbReference>
<evidence type="ECO:0000256" key="3">
    <source>
        <dbReference type="ARBA" id="ARBA00023295"/>
    </source>
</evidence>
<evidence type="ECO:0000256" key="4">
    <source>
        <dbReference type="SAM" id="SignalP"/>
    </source>
</evidence>
<reference evidence="10 11" key="1">
    <citation type="journal article" date="2011" name="Stand. Genomic Sci.">
        <title>Complete genome sequence of Bacteroides salanitronis type strain (BL78).</title>
        <authorList>
            <person name="Gronow S."/>
            <person name="Held B."/>
            <person name="Lucas S."/>
            <person name="Lapidus A."/>
            <person name="Del Rio T.G."/>
            <person name="Nolan M."/>
            <person name="Tice H."/>
            <person name="Deshpande S."/>
            <person name="Cheng J.F."/>
            <person name="Pitluck S."/>
            <person name="Liolios K."/>
            <person name="Pagani I."/>
            <person name="Ivanova N."/>
            <person name="Mavromatis K."/>
            <person name="Pati A."/>
            <person name="Tapia R."/>
            <person name="Han C."/>
            <person name="Goodwin L."/>
            <person name="Chen A."/>
            <person name="Palaniappan K."/>
            <person name="Land M."/>
            <person name="Hauser L."/>
            <person name="Chang Y.J."/>
            <person name="Jeffries C.D."/>
            <person name="Brambilla E.M."/>
            <person name="Rohde M."/>
            <person name="Goker M."/>
            <person name="Detter J.C."/>
            <person name="Woyke T."/>
            <person name="Bristow J."/>
            <person name="Markowitz V."/>
            <person name="Hugenholtz P."/>
            <person name="Kyrpides N.C."/>
            <person name="Klenk H.P."/>
            <person name="Eisen J.A."/>
        </authorList>
    </citation>
    <scope>NUCLEOTIDE SEQUENCE [LARGE SCALE GENOMIC DNA]</scope>
    <source>
        <strain evidence="10 11">DSM 18170</strain>
    </source>
</reference>
<evidence type="ECO:0000256" key="1">
    <source>
        <dbReference type="ARBA" id="ARBA00007401"/>
    </source>
</evidence>
<dbReference type="InterPro" id="IPR036156">
    <property type="entry name" value="Beta-gal/glucu_dom_sf"/>
</dbReference>
<dbReference type="EMBL" id="CP002530">
    <property type="protein sequence ID" value="ADY37140.1"/>
    <property type="molecule type" value="Genomic_DNA"/>
</dbReference>
<dbReference type="InterPro" id="IPR017853">
    <property type="entry name" value="GH"/>
</dbReference>
<dbReference type="Gene3D" id="2.60.120.260">
    <property type="entry name" value="Galactose-binding domain-like"/>
    <property type="match status" value="1"/>
</dbReference>
<dbReference type="Pfam" id="PF18565">
    <property type="entry name" value="Glyco_hydro2_C5"/>
    <property type="match status" value="1"/>
</dbReference>
<proteinExistence type="inferred from homology"/>
<evidence type="ECO:0000313" key="11">
    <source>
        <dbReference type="Proteomes" id="UP000007486"/>
    </source>
</evidence>
<evidence type="ECO:0000259" key="9">
    <source>
        <dbReference type="Pfam" id="PF22666"/>
    </source>
</evidence>
<dbReference type="HOGENOM" id="CLU_006501_0_2_10"/>
<organism evidence="10 11">
    <name type="scientific">Phocaeicola salanitronis (strain DSM 18170 / JCM 13657 / CCUG 60908 / BL78)</name>
    <name type="common">Bacteroides salanitronis</name>
    <dbReference type="NCBI Taxonomy" id="667015"/>
    <lineage>
        <taxon>Bacteria</taxon>
        <taxon>Pseudomonadati</taxon>
        <taxon>Bacteroidota</taxon>
        <taxon>Bacteroidia</taxon>
        <taxon>Bacteroidales</taxon>
        <taxon>Bacteroidaceae</taxon>
        <taxon>Phocaeicola</taxon>
    </lineage>
</organism>
<evidence type="ECO:0000259" key="8">
    <source>
        <dbReference type="Pfam" id="PF18565"/>
    </source>
</evidence>
<dbReference type="AlphaFoldDB" id="F0QZ93"/>
<dbReference type="Pfam" id="PF00703">
    <property type="entry name" value="Glyco_hydro_2"/>
    <property type="match status" value="1"/>
</dbReference>
<dbReference type="InterPro" id="IPR040605">
    <property type="entry name" value="Glyco_hydro2_dom5"/>
</dbReference>
<dbReference type="InterPro" id="IPR006103">
    <property type="entry name" value="Glyco_hydro_2_cat"/>
</dbReference>
<keyword evidence="4" id="KW-0732">Signal</keyword>
<dbReference type="InterPro" id="IPR051913">
    <property type="entry name" value="GH2_Domain-Containing"/>
</dbReference>
<sequence>MKKCSFVFLFLLLAGFKAVAAERDSILLNFDWRFHLGEVAGGEKPETDDKSWRLLDLPYDYQLNMPWKKEARAARGFKEMSGAWFRKTFRPDEAWRGRQVVVDFEGMMYYGDVYLNGEKIGSTEYGYCGFDCDVTQKMKYGEDNLLAVYTNTGVPEGSRWYTGGGINRDVRIIVKDTMSMSRHGVYVVAEKARDDNWIVRVQAELPGALLQKGKVEFQANIFDAGGKKVTSSKMTSAPAKSRLHLYEVDLDPMTVTSPRLWKVVSPESGDQKSNLYTCEVVMYVDGKPTDRISERFGFRTIEYSPDFGFRLNGKKVFLQGIANHTDFGGVGVATYRTAIERQLRQLKAFGFNAVRCSHNPYPDVFYDLCDEMGFLVVDELVDKWSNDGNCWGGRESFMYVWPQLLTEWVKRDRNHPCIILWSLGNEMQHRENASGYMTGDWGVTTFRILDTYLKRYDKTRPSTAAMYPARANGIRRADSGFREPSNIIPPELSCITQIASYNYEYADYRRYKAYDPNLIIFQSEASVNDLITPYLRMDRASTIGLCYWGAIEYWGESDGWPKKGWNYSFFDHTLKPYPRAWLVRSCFVDEPQVHIGVLESKQKSIIWNDILSGRAEMSHFYWRPEKGDSITLEVSSNCDEVELFQNGKSLGVKRNNRQDDKAQNKFLWEGVSWQPGNVVAVAKNNGKEVARHELQSPGKAVRLKAEVEDNGSWCADGMDLQFIRFTAVDNKGRPVENYEGDLTIDVEGEANVLALDNGDHFTNRNLEAAVTSLYRGGALLILRATRNGGKVKIKASVPGMKSIKLLLETKCK</sequence>
<dbReference type="STRING" id="667015.Bacsa_2605"/>
<dbReference type="GO" id="GO:0004565">
    <property type="term" value="F:beta-galactosidase activity"/>
    <property type="evidence" value="ECO:0007669"/>
    <property type="project" value="UniProtKB-EC"/>
</dbReference>
<dbReference type="Proteomes" id="UP000007486">
    <property type="component" value="Chromosome"/>
</dbReference>
<evidence type="ECO:0000313" key="10">
    <source>
        <dbReference type="EMBL" id="ADY37140.1"/>
    </source>
</evidence>
<feature type="domain" description="Glycoside hydrolase family 2 immunoglobulin-like beta-sandwich" evidence="5">
    <location>
        <begin position="185"/>
        <end position="299"/>
    </location>
</feature>
<keyword evidence="3 10" id="KW-0326">Glycosidase</keyword>
<name>F0QZ93_PHOSB</name>
<dbReference type="Pfam" id="PF02836">
    <property type="entry name" value="Glyco_hydro_2_C"/>
    <property type="match status" value="1"/>
</dbReference>
<dbReference type="SUPFAM" id="SSF49303">
    <property type="entry name" value="beta-Galactosidase/glucuronidase domain"/>
    <property type="match status" value="1"/>
</dbReference>
<dbReference type="InterPro" id="IPR054593">
    <property type="entry name" value="Beta-mannosidase-like_N2"/>
</dbReference>
<accession>F0QZ93</accession>
<keyword evidence="2 10" id="KW-0378">Hydrolase</keyword>
<feature type="domain" description="Beta-mannosidase-like galactose-binding" evidence="9">
    <location>
        <begin position="83"/>
        <end position="150"/>
    </location>
</feature>
<dbReference type="PANTHER" id="PTHR42732">
    <property type="entry name" value="BETA-GALACTOSIDASE"/>
    <property type="match status" value="1"/>
</dbReference>
<evidence type="ECO:0000259" key="6">
    <source>
        <dbReference type="Pfam" id="PF02836"/>
    </source>
</evidence>
<dbReference type="PROSITE" id="PS00608">
    <property type="entry name" value="GLYCOSYL_HYDROL_F2_2"/>
    <property type="match status" value="1"/>
</dbReference>
<dbReference type="PRINTS" id="PR00132">
    <property type="entry name" value="GLHYDRLASE2"/>
</dbReference>
<keyword evidence="11" id="KW-1185">Reference proteome</keyword>
<dbReference type="SUPFAM" id="SSF51445">
    <property type="entry name" value="(Trans)glycosidases"/>
    <property type="match status" value="1"/>
</dbReference>
<dbReference type="Gene3D" id="3.20.20.80">
    <property type="entry name" value="Glycosidases"/>
    <property type="match status" value="1"/>
</dbReference>
<dbReference type="InterPro" id="IPR013783">
    <property type="entry name" value="Ig-like_fold"/>
</dbReference>
<dbReference type="GO" id="GO:0005975">
    <property type="term" value="P:carbohydrate metabolic process"/>
    <property type="evidence" value="ECO:0007669"/>
    <property type="project" value="InterPro"/>
</dbReference>
<feature type="chain" id="PRO_5003255420" evidence="4">
    <location>
        <begin position="21"/>
        <end position="812"/>
    </location>
</feature>
<feature type="domain" description="Glycoside hydrolase family 2 catalytic" evidence="6">
    <location>
        <begin position="309"/>
        <end position="461"/>
    </location>
</feature>
<evidence type="ECO:0000259" key="5">
    <source>
        <dbReference type="Pfam" id="PF00703"/>
    </source>
</evidence>
<dbReference type="Gene3D" id="2.60.40.10">
    <property type="entry name" value="Immunoglobulins"/>
    <property type="match status" value="3"/>
</dbReference>
<feature type="domain" description="Glycoside hydrolase family 2" evidence="8">
    <location>
        <begin position="709"/>
        <end position="802"/>
    </location>
</feature>
<dbReference type="Pfam" id="PF16355">
    <property type="entry name" value="DUF4982"/>
    <property type="match status" value="1"/>
</dbReference>